<dbReference type="Proteomes" id="UP000504631">
    <property type="component" value="Unplaced"/>
</dbReference>
<keyword evidence="1" id="KW-1133">Transmembrane helix</keyword>
<sequence>MYAIQNTVRKVPRLLNVCQNQRRTLLATPPRVRIPFAEKVAFGMAIWIGVMGVPLYISCNVNKYNAQKRG</sequence>
<feature type="transmembrane region" description="Helical" evidence="1">
    <location>
        <begin position="40"/>
        <end position="59"/>
    </location>
</feature>
<keyword evidence="1" id="KW-0472">Membrane</keyword>
<accession>A0A6J3KB84</accession>
<gene>
    <name evidence="3" type="primary">LOC117233278</name>
</gene>
<reference evidence="3" key="1">
    <citation type="submission" date="2025-08" db="UniProtKB">
        <authorList>
            <consortium name="RefSeq"/>
        </authorList>
    </citation>
    <scope>IDENTIFICATION</scope>
    <source>
        <tissue evidence="3">Muscle</tissue>
    </source>
</reference>
<evidence type="ECO:0000313" key="3">
    <source>
        <dbReference type="RefSeq" id="XP_033349304.1"/>
    </source>
</evidence>
<dbReference type="GeneID" id="117233278"/>
<proteinExistence type="predicted"/>
<dbReference type="AlphaFoldDB" id="A0A6J3KB84"/>
<dbReference type="KEGG" id="bvk:117233278"/>
<protein>
    <submittedName>
        <fullName evidence="3">Uncharacterized protein LOC117233278</fullName>
    </submittedName>
</protein>
<dbReference type="RefSeq" id="XP_033349304.1">
    <property type="nucleotide sequence ID" value="XM_033493413.1"/>
</dbReference>
<keyword evidence="1" id="KW-0812">Transmembrane</keyword>
<evidence type="ECO:0000256" key="1">
    <source>
        <dbReference type="SAM" id="Phobius"/>
    </source>
</evidence>
<organism evidence="2 3">
    <name type="scientific">Bombus vosnesenskii</name>
    <dbReference type="NCBI Taxonomy" id="207650"/>
    <lineage>
        <taxon>Eukaryota</taxon>
        <taxon>Metazoa</taxon>
        <taxon>Ecdysozoa</taxon>
        <taxon>Arthropoda</taxon>
        <taxon>Hexapoda</taxon>
        <taxon>Insecta</taxon>
        <taxon>Pterygota</taxon>
        <taxon>Neoptera</taxon>
        <taxon>Endopterygota</taxon>
        <taxon>Hymenoptera</taxon>
        <taxon>Apocrita</taxon>
        <taxon>Aculeata</taxon>
        <taxon>Apoidea</taxon>
        <taxon>Anthophila</taxon>
        <taxon>Apidae</taxon>
        <taxon>Bombus</taxon>
        <taxon>Pyrobombus</taxon>
    </lineage>
</organism>
<evidence type="ECO:0000313" key="2">
    <source>
        <dbReference type="Proteomes" id="UP000504631"/>
    </source>
</evidence>
<keyword evidence="2" id="KW-1185">Reference proteome</keyword>
<name>A0A6J3KB84_9HYME</name>